<reference evidence="1" key="1">
    <citation type="submission" date="2022-03" db="EMBL/GenBank/DDBJ databases">
        <authorList>
            <person name="Sayadi A."/>
        </authorList>
    </citation>
    <scope>NUCLEOTIDE SEQUENCE</scope>
</reference>
<dbReference type="Proteomes" id="UP001152888">
    <property type="component" value="Unassembled WGS sequence"/>
</dbReference>
<accession>A0A9P0K7Y5</accession>
<gene>
    <name evidence="1" type="ORF">ACAOBT_LOCUS7275</name>
</gene>
<dbReference type="EMBL" id="CAKOFQ010006742">
    <property type="protein sequence ID" value="CAH1967218.1"/>
    <property type="molecule type" value="Genomic_DNA"/>
</dbReference>
<comment type="caution">
    <text evidence="1">The sequence shown here is derived from an EMBL/GenBank/DDBJ whole genome shotgun (WGS) entry which is preliminary data.</text>
</comment>
<protein>
    <submittedName>
        <fullName evidence="1">Uncharacterized protein</fullName>
    </submittedName>
</protein>
<evidence type="ECO:0000313" key="1">
    <source>
        <dbReference type="EMBL" id="CAH1967218.1"/>
    </source>
</evidence>
<sequence length="66" mass="7753">MASPLKQKRKQWSEKDMENAIGSVRNQNMGYLAQQEHIKFHAQHFFASVILKGLQQLLVKRSWVKD</sequence>
<proteinExistence type="predicted"/>
<name>A0A9P0K7Y5_ACAOB</name>
<dbReference type="AlphaFoldDB" id="A0A9P0K7Y5"/>
<keyword evidence="2" id="KW-1185">Reference proteome</keyword>
<evidence type="ECO:0000313" key="2">
    <source>
        <dbReference type="Proteomes" id="UP001152888"/>
    </source>
</evidence>
<organism evidence="1 2">
    <name type="scientific">Acanthoscelides obtectus</name>
    <name type="common">Bean weevil</name>
    <name type="synonym">Bruchus obtectus</name>
    <dbReference type="NCBI Taxonomy" id="200917"/>
    <lineage>
        <taxon>Eukaryota</taxon>
        <taxon>Metazoa</taxon>
        <taxon>Ecdysozoa</taxon>
        <taxon>Arthropoda</taxon>
        <taxon>Hexapoda</taxon>
        <taxon>Insecta</taxon>
        <taxon>Pterygota</taxon>
        <taxon>Neoptera</taxon>
        <taxon>Endopterygota</taxon>
        <taxon>Coleoptera</taxon>
        <taxon>Polyphaga</taxon>
        <taxon>Cucujiformia</taxon>
        <taxon>Chrysomeloidea</taxon>
        <taxon>Chrysomelidae</taxon>
        <taxon>Bruchinae</taxon>
        <taxon>Bruchini</taxon>
        <taxon>Acanthoscelides</taxon>
    </lineage>
</organism>